<dbReference type="Ensembl" id="ENSMZET00005011684.1">
    <property type="protein sequence ID" value="ENSMZEP00005011290.1"/>
    <property type="gene ID" value="ENSMZEG00005008496.1"/>
</dbReference>
<keyword evidence="7" id="KW-1185">Reference proteome</keyword>
<dbReference type="Gene3D" id="1.20.5.1160">
    <property type="entry name" value="Vasodilator-stimulated phosphoprotein"/>
    <property type="match status" value="1"/>
</dbReference>
<reference evidence="6" key="2">
    <citation type="submission" date="2025-08" db="UniProtKB">
        <authorList>
            <consortium name="Ensembl"/>
        </authorList>
    </citation>
    <scope>IDENTIFICATION</scope>
</reference>
<name>A0A3P9BMY0_9CICH</name>
<dbReference type="PRINTS" id="PR01248">
    <property type="entry name" value="TYPE1KERATIN"/>
</dbReference>
<dbReference type="RefSeq" id="XP_004539030.1">
    <property type="nucleotide sequence ID" value="XM_004538973.2"/>
</dbReference>
<dbReference type="FunFam" id="1.20.5.1160:FF:000002">
    <property type="entry name" value="Type I keratin 10"/>
    <property type="match status" value="1"/>
</dbReference>
<reference evidence="6 7" key="1">
    <citation type="journal article" date="2014" name="Nature">
        <title>The genomic substrate for adaptive radiation in African cichlid fish.</title>
        <authorList>
            <person name="Brawand D."/>
            <person name="Wagner C.E."/>
            <person name="Li Y.I."/>
            <person name="Malinsky M."/>
            <person name="Keller I."/>
            <person name="Fan S."/>
            <person name="Simakov O."/>
            <person name="Ng A.Y."/>
            <person name="Lim Z.W."/>
            <person name="Bezault E."/>
            <person name="Turner-Maier J."/>
            <person name="Johnson J."/>
            <person name="Alcazar R."/>
            <person name="Noh H.J."/>
            <person name="Russell P."/>
            <person name="Aken B."/>
            <person name="Alfoldi J."/>
            <person name="Amemiya C."/>
            <person name="Azzouzi N."/>
            <person name="Baroiller J.F."/>
            <person name="Barloy-Hubler F."/>
            <person name="Berlin A."/>
            <person name="Bloomquist R."/>
            <person name="Carleton K.L."/>
            <person name="Conte M.A."/>
            <person name="D'Cotta H."/>
            <person name="Eshel O."/>
            <person name="Gaffney L."/>
            <person name="Galibert F."/>
            <person name="Gante H.F."/>
            <person name="Gnerre S."/>
            <person name="Greuter L."/>
            <person name="Guyon R."/>
            <person name="Haddad N.S."/>
            <person name="Haerty W."/>
            <person name="Harris R.M."/>
            <person name="Hofmann H.A."/>
            <person name="Hourlier T."/>
            <person name="Hulata G."/>
            <person name="Jaffe D.B."/>
            <person name="Lara M."/>
            <person name="Lee A.P."/>
            <person name="MacCallum I."/>
            <person name="Mwaiko S."/>
            <person name="Nikaido M."/>
            <person name="Nishihara H."/>
            <person name="Ozouf-Costaz C."/>
            <person name="Penman D.J."/>
            <person name="Przybylski D."/>
            <person name="Rakotomanga M."/>
            <person name="Renn S.C.P."/>
            <person name="Ribeiro F.J."/>
            <person name="Ron M."/>
            <person name="Salzburger W."/>
            <person name="Sanchez-Pulido L."/>
            <person name="Santos M.E."/>
            <person name="Searle S."/>
            <person name="Sharpe T."/>
            <person name="Swofford R."/>
            <person name="Tan F.J."/>
            <person name="Williams L."/>
            <person name="Young S."/>
            <person name="Yin S."/>
            <person name="Okada N."/>
            <person name="Kocher T.D."/>
            <person name="Miska E.A."/>
            <person name="Lander E.S."/>
            <person name="Venkatesh B."/>
            <person name="Fernald R.D."/>
            <person name="Meyer A."/>
            <person name="Ponting C.P."/>
            <person name="Streelman J.T."/>
            <person name="Lindblad-Toh K."/>
            <person name="Seehausen O."/>
            <person name="Di Palma F."/>
        </authorList>
    </citation>
    <scope>NUCLEOTIDE SEQUENCE</scope>
</reference>
<evidence type="ECO:0000259" key="5">
    <source>
        <dbReference type="PROSITE" id="PS51842"/>
    </source>
</evidence>
<evidence type="ECO:0000256" key="4">
    <source>
        <dbReference type="SAM" id="Coils"/>
    </source>
</evidence>
<dbReference type="STRING" id="106582.ENSMZEP00005011290"/>
<dbReference type="Gene3D" id="1.20.5.170">
    <property type="match status" value="1"/>
</dbReference>
<dbReference type="PROSITE" id="PS51842">
    <property type="entry name" value="IF_ROD_2"/>
    <property type="match status" value="1"/>
</dbReference>
<feature type="coiled-coil region" evidence="4">
    <location>
        <begin position="246"/>
        <end position="326"/>
    </location>
</feature>
<keyword evidence="1" id="KW-0416">Keratin</keyword>
<keyword evidence="3 4" id="KW-0175">Coiled coil</keyword>
<accession>A0A3P9BMY0</accession>
<dbReference type="SUPFAM" id="SSF64593">
    <property type="entry name" value="Intermediate filament protein, coiled coil region"/>
    <property type="match status" value="2"/>
</dbReference>
<dbReference type="GeneTree" id="ENSGT00950000182969"/>
<dbReference type="PANTHER" id="PTHR23239:SF180">
    <property type="entry name" value="KERATIN, TYPE I CYTOSKELETAL 17"/>
    <property type="match status" value="1"/>
</dbReference>
<dbReference type="GO" id="GO:0005882">
    <property type="term" value="C:intermediate filament"/>
    <property type="evidence" value="ECO:0007669"/>
    <property type="project" value="UniProtKB-KW"/>
</dbReference>
<dbReference type="GeneID" id="101476917"/>
<proteinExistence type="predicted"/>
<sequence length="401" mass="45671">MSMRTRSFKQNTMSVYGGAGGRGVRISSSQMSCGTPSLNLADGLDLHVGANEKATMQNLNDRLASYLDKVRKLEKENEHLENLIREWYQSRNVVSRDYSGYFATIEDLKEKICIASMLNAKTILDIDNAKLAADDFKVKYESELAMRLAVEADIAGLRKLTDDLNLLRLDLETQYETLKEDVISLKKNHEEDVVLLRTQMGGQVNVSVDASPSRDLNEAIAEIRQHYEGVIAKNSKELELWYQNKIAEVEQEVQTQTEVLVTTRREITELRNTLQRLEIELQGHLTMKTSLEGTLAETQGRYAMKLTNLQNMVKSLEDQLSQIHSSITDNKHKYDMLLDLKTRLEMEIAEYRRLLDGEDDSTYCSSKKVVKKVITVVEKIVDGRVVQTNETVDNLGQLRDE</sequence>
<protein>
    <submittedName>
        <fullName evidence="6">Keratin 98</fullName>
    </submittedName>
</protein>
<evidence type="ECO:0000256" key="2">
    <source>
        <dbReference type="ARBA" id="ARBA00022754"/>
    </source>
</evidence>
<dbReference type="KEGG" id="mze:101476917"/>
<dbReference type="CTD" id="100124615"/>
<dbReference type="AlphaFoldDB" id="A0A3P9BMY0"/>
<evidence type="ECO:0000256" key="3">
    <source>
        <dbReference type="ARBA" id="ARBA00023054"/>
    </source>
</evidence>
<evidence type="ECO:0000313" key="7">
    <source>
        <dbReference type="Proteomes" id="UP000265160"/>
    </source>
</evidence>
<dbReference type="OrthoDB" id="2441647at2759"/>
<dbReference type="InterPro" id="IPR002957">
    <property type="entry name" value="Keratin_I"/>
</dbReference>
<evidence type="ECO:0000256" key="1">
    <source>
        <dbReference type="ARBA" id="ARBA00022744"/>
    </source>
</evidence>
<dbReference type="FunFam" id="1.20.5.170:FF:000002">
    <property type="entry name" value="Type I keratin KA11"/>
    <property type="match status" value="1"/>
</dbReference>
<dbReference type="Pfam" id="PF00038">
    <property type="entry name" value="Filament"/>
    <property type="match status" value="1"/>
</dbReference>
<feature type="domain" description="IF rod" evidence="5">
    <location>
        <begin position="52"/>
        <end position="362"/>
    </location>
</feature>
<dbReference type="InterPro" id="IPR039008">
    <property type="entry name" value="IF_rod_dom"/>
</dbReference>
<organism evidence="6 7">
    <name type="scientific">Maylandia zebra</name>
    <name type="common">zebra mbuna</name>
    <dbReference type="NCBI Taxonomy" id="106582"/>
    <lineage>
        <taxon>Eukaryota</taxon>
        <taxon>Metazoa</taxon>
        <taxon>Chordata</taxon>
        <taxon>Craniata</taxon>
        <taxon>Vertebrata</taxon>
        <taxon>Euteleostomi</taxon>
        <taxon>Actinopterygii</taxon>
        <taxon>Neopterygii</taxon>
        <taxon>Teleostei</taxon>
        <taxon>Neoteleostei</taxon>
        <taxon>Acanthomorphata</taxon>
        <taxon>Ovalentaria</taxon>
        <taxon>Cichlomorphae</taxon>
        <taxon>Cichliformes</taxon>
        <taxon>Cichlidae</taxon>
        <taxon>African cichlids</taxon>
        <taxon>Pseudocrenilabrinae</taxon>
        <taxon>Haplochromini</taxon>
        <taxon>Maylandia</taxon>
        <taxon>Maylandia zebra complex</taxon>
    </lineage>
</organism>
<dbReference type="Gene3D" id="1.20.5.500">
    <property type="entry name" value="Single helix bin"/>
    <property type="match status" value="1"/>
</dbReference>
<dbReference type="Proteomes" id="UP000265160">
    <property type="component" value="LG6"/>
</dbReference>
<evidence type="ECO:0000313" key="6">
    <source>
        <dbReference type="Ensembl" id="ENSMZEP00005011290.1"/>
    </source>
</evidence>
<dbReference type="FunFam" id="1.20.5.500:FF:000001">
    <property type="entry name" value="Type II keratin 23"/>
    <property type="match status" value="1"/>
</dbReference>
<dbReference type="GO" id="GO:0005198">
    <property type="term" value="F:structural molecule activity"/>
    <property type="evidence" value="ECO:0007669"/>
    <property type="project" value="InterPro"/>
</dbReference>
<dbReference type="SMART" id="SM01391">
    <property type="entry name" value="Filament"/>
    <property type="match status" value="1"/>
</dbReference>
<keyword evidence="2" id="KW-0403">Intermediate filament</keyword>
<reference evidence="6" key="3">
    <citation type="submission" date="2025-09" db="UniProtKB">
        <authorList>
            <consortium name="Ensembl"/>
        </authorList>
    </citation>
    <scope>IDENTIFICATION</scope>
</reference>
<feature type="coiled-coil region" evidence="4">
    <location>
        <begin position="56"/>
        <end position="90"/>
    </location>
</feature>
<dbReference type="PANTHER" id="PTHR23239">
    <property type="entry name" value="INTERMEDIATE FILAMENT"/>
    <property type="match status" value="1"/>
</dbReference>